<evidence type="ECO:0000313" key="4">
    <source>
        <dbReference type="EMBL" id="KAK0520589.1"/>
    </source>
</evidence>
<dbReference type="InterPro" id="IPR050261">
    <property type="entry name" value="FrsA_esterase"/>
</dbReference>
<protein>
    <recommendedName>
        <fullName evidence="3">AB hydrolase-1 domain-containing protein</fullName>
    </recommendedName>
</protein>
<proteinExistence type="inferred from homology"/>
<dbReference type="InterPro" id="IPR000073">
    <property type="entry name" value="AB_hydrolase_1"/>
</dbReference>
<dbReference type="EMBL" id="JAPDMQ010000776">
    <property type="protein sequence ID" value="KAK0520589.1"/>
    <property type="molecule type" value="Genomic_DNA"/>
</dbReference>
<name>A0AAN6JH24_9BASI</name>
<dbReference type="SUPFAM" id="SSF53474">
    <property type="entry name" value="alpha/beta-Hydrolases"/>
    <property type="match status" value="1"/>
</dbReference>
<dbReference type="Proteomes" id="UP001176521">
    <property type="component" value="Unassembled WGS sequence"/>
</dbReference>
<organism evidence="4 5">
    <name type="scientific">Tilletia horrida</name>
    <dbReference type="NCBI Taxonomy" id="155126"/>
    <lineage>
        <taxon>Eukaryota</taxon>
        <taxon>Fungi</taxon>
        <taxon>Dikarya</taxon>
        <taxon>Basidiomycota</taxon>
        <taxon>Ustilaginomycotina</taxon>
        <taxon>Exobasidiomycetes</taxon>
        <taxon>Tilletiales</taxon>
        <taxon>Tilletiaceae</taxon>
        <taxon>Tilletia</taxon>
    </lineage>
</organism>
<evidence type="ECO:0000256" key="2">
    <source>
        <dbReference type="ARBA" id="ARBA00038115"/>
    </source>
</evidence>
<dbReference type="Pfam" id="PF00561">
    <property type="entry name" value="Abhydrolase_1"/>
    <property type="match status" value="1"/>
</dbReference>
<dbReference type="PANTHER" id="PTHR22946:SF9">
    <property type="entry name" value="POLYKETIDE TRANSFERASE AF380"/>
    <property type="match status" value="1"/>
</dbReference>
<dbReference type="GO" id="GO:0016788">
    <property type="term" value="F:hydrolase activity, acting on ester bonds"/>
    <property type="evidence" value="ECO:0007669"/>
    <property type="project" value="UniProtKB-ARBA"/>
</dbReference>
<feature type="domain" description="AB hydrolase-1" evidence="3">
    <location>
        <begin position="49"/>
        <end position="160"/>
    </location>
</feature>
<keyword evidence="1" id="KW-0378">Hydrolase</keyword>
<dbReference type="AlphaFoldDB" id="A0AAN6JH24"/>
<gene>
    <name evidence="4" type="ORF">OC842_007052</name>
</gene>
<comment type="caution">
    <text evidence="4">The sequence shown here is derived from an EMBL/GenBank/DDBJ whole genome shotgun (WGS) entry which is preliminary data.</text>
</comment>
<sequence>MAVASTSTSTAITTADLPARQDVTFRSGRETCAAWLYPRPASSGPAPSPAIVIGHGLGGVKEMRLDAYGARFQRAGYTVLVFDYRYFGESTGEPRHLLSIRAQLADWAAAIAYVRSLEQVDPKRVAILGSSFGGGHAMSMAVRDPTLACAISQCPFTSGFASAKTVGLLTLPFIAIRALLDQLLGLLALIGLFRRWSIRVKLAGKPGE</sequence>
<dbReference type="InterPro" id="IPR029058">
    <property type="entry name" value="AB_hydrolase_fold"/>
</dbReference>
<evidence type="ECO:0000256" key="1">
    <source>
        <dbReference type="ARBA" id="ARBA00022801"/>
    </source>
</evidence>
<reference evidence="4" key="1">
    <citation type="journal article" date="2023" name="PhytoFront">
        <title>Draft Genome Resources of Seven Strains of Tilletia horrida, Causal Agent of Kernel Smut of Rice.</title>
        <authorList>
            <person name="Khanal S."/>
            <person name="Antony Babu S."/>
            <person name="Zhou X.G."/>
        </authorList>
    </citation>
    <scope>NUCLEOTIDE SEQUENCE</scope>
    <source>
        <strain evidence="4">TX3</strain>
    </source>
</reference>
<feature type="non-terminal residue" evidence="4">
    <location>
        <position position="208"/>
    </location>
</feature>
<dbReference type="Gene3D" id="3.40.50.1820">
    <property type="entry name" value="alpha/beta hydrolase"/>
    <property type="match status" value="1"/>
</dbReference>
<evidence type="ECO:0000259" key="3">
    <source>
        <dbReference type="Pfam" id="PF00561"/>
    </source>
</evidence>
<comment type="similarity">
    <text evidence="2">Belongs to the AB hydrolase superfamily. FUS2 hydrolase family.</text>
</comment>
<keyword evidence="5" id="KW-1185">Reference proteome</keyword>
<evidence type="ECO:0000313" key="5">
    <source>
        <dbReference type="Proteomes" id="UP001176521"/>
    </source>
</evidence>
<accession>A0AAN6JH24</accession>
<dbReference type="PANTHER" id="PTHR22946">
    <property type="entry name" value="DIENELACTONE HYDROLASE DOMAIN-CONTAINING PROTEIN-RELATED"/>
    <property type="match status" value="1"/>
</dbReference>